<organism evidence="2 3">
    <name type="scientific">Leptospira santarosai str. MOR084</name>
    <dbReference type="NCBI Taxonomy" id="1049984"/>
    <lineage>
        <taxon>Bacteria</taxon>
        <taxon>Pseudomonadati</taxon>
        <taxon>Spirochaetota</taxon>
        <taxon>Spirochaetia</taxon>
        <taxon>Leptospirales</taxon>
        <taxon>Leptospiraceae</taxon>
        <taxon>Leptospira</taxon>
    </lineage>
</organism>
<dbReference type="EMBL" id="AHON02000051">
    <property type="protein sequence ID" value="EKO33361.1"/>
    <property type="molecule type" value="Genomic_DNA"/>
</dbReference>
<accession>A0A0E2BEN2</accession>
<gene>
    <name evidence="2" type="ORF">LEP1GSC179_2598</name>
</gene>
<comment type="caution">
    <text evidence="2">The sequence shown here is derived from an EMBL/GenBank/DDBJ whole genome shotgun (WGS) entry which is preliminary data.</text>
</comment>
<sequence>MRVETDNELNRLKEAEKKDTRDSEPYHKKVGILRCFRGMDYLTAMFLFSEVNDFKRFKTAGSFMSFLVSF</sequence>
<evidence type="ECO:0000256" key="1">
    <source>
        <dbReference type="SAM" id="MobiDB-lite"/>
    </source>
</evidence>
<keyword evidence="3" id="KW-1185">Reference proteome</keyword>
<evidence type="ECO:0000313" key="3">
    <source>
        <dbReference type="Proteomes" id="UP000006329"/>
    </source>
</evidence>
<feature type="region of interest" description="Disordered" evidence="1">
    <location>
        <begin position="1"/>
        <end position="25"/>
    </location>
</feature>
<name>A0A0E2BEN2_9LEPT</name>
<reference evidence="2" key="1">
    <citation type="submission" date="2012-10" db="EMBL/GenBank/DDBJ databases">
        <authorList>
            <person name="Harkins D.M."/>
            <person name="Durkin A.S."/>
            <person name="Brinkac L.M."/>
            <person name="Haft D.H."/>
            <person name="Selengut J.D."/>
            <person name="Sanka R."/>
            <person name="DePew J."/>
            <person name="Purushe J."/>
            <person name="Matthias M.A."/>
            <person name="Vinetz J.M."/>
            <person name="Sutton G.G."/>
            <person name="Nierman W.C."/>
            <person name="Fouts D.E."/>
        </authorList>
    </citation>
    <scope>NUCLEOTIDE SEQUENCE [LARGE SCALE GENOMIC DNA]</scope>
    <source>
        <strain evidence="2">MOR084</strain>
    </source>
</reference>
<dbReference type="Proteomes" id="UP000006329">
    <property type="component" value="Unassembled WGS sequence"/>
</dbReference>
<proteinExistence type="predicted"/>
<protein>
    <submittedName>
        <fullName evidence="2">Transposase, IS116/IS110/IS902 domain protein</fullName>
    </submittedName>
</protein>
<evidence type="ECO:0000313" key="2">
    <source>
        <dbReference type="EMBL" id="EKO33361.1"/>
    </source>
</evidence>
<dbReference type="AlphaFoldDB" id="A0A0E2BEN2"/>